<organism evidence="1">
    <name type="scientific">bioreactor metagenome</name>
    <dbReference type="NCBI Taxonomy" id="1076179"/>
    <lineage>
        <taxon>unclassified sequences</taxon>
        <taxon>metagenomes</taxon>
        <taxon>ecological metagenomes</taxon>
    </lineage>
</organism>
<comment type="caution">
    <text evidence="1">The sequence shown here is derived from an EMBL/GenBank/DDBJ whole genome shotgun (WGS) entry which is preliminary data.</text>
</comment>
<accession>A0A644X160</accession>
<dbReference type="EMBL" id="VSSQ01001622">
    <property type="protein sequence ID" value="MPM09870.1"/>
    <property type="molecule type" value="Genomic_DNA"/>
</dbReference>
<reference evidence="1" key="1">
    <citation type="submission" date="2019-08" db="EMBL/GenBank/DDBJ databases">
        <authorList>
            <person name="Kucharzyk K."/>
            <person name="Murdoch R.W."/>
            <person name="Higgins S."/>
            <person name="Loffler F."/>
        </authorList>
    </citation>
    <scope>NUCLEOTIDE SEQUENCE</scope>
</reference>
<dbReference type="AlphaFoldDB" id="A0A644X160"/>
<protein>
    <submittedName>
        <fullName evidence="1">Uncharacterized protein</fullName>
    </submittedName>
</protein>
<name>A0A644X160_9ZZZZ</name>
<proteinExistence type="predicted"/>
<evidence type="ECO:0000313" key="1">
    <source>
        <dbReference type="EMBL" id="MPM09870.1"/>
    </source>
</evidence>
<gene>
    <name evidence="1" type="ORF">SDC9_56193</name>
</gene>
<sequence>MADYKRKNTLRELLSPCNFHVEAGTPLGLFFDFLVSDNPETGAQACIDRDMERGDFRTRSQIPSQSCVRYVAQSLYADHGKKAVTLETIREKVKNACGHRFLGNFDRYREQAAHPQDTQEGPSV</sequence>